<name>A0A3B1CSM7_9ZZZZ</name>
<proteinExistence type="predicted"/>
<evidence type="ECO:0000313" key="1">
    <source>
        <dbReference type="EMBL" id="VAX27633.1"/>
    </source>
</evidence>
<sequence>MNEQNNINTCISCNRDETLVPLVAITFSQNATWICTQCLPTLIHDPQRLTDKFKDMTTDNPPEPLN</sequence>
<organism evidence="1">
    <name type="scientific">hydrothermal vent metagenome</name>
    <dbReference type="NCBI Taxonomy" id="652676"/>
    <lineage>
        <taxon>unclassified sequences</taxon>
        <taxon>metagenomes</taxon>
        <taxon>ecological metagenomes</taxon>
    </lineage>
</organism>
<dbReference type="EMBL" id="UOGD01000389">
    <property type="protein sequence ID" value="VAX27633.1"/>
    <property type="molecule type" value="Genomic_DNA"/>
</dbReference>
<accession>A0A3B1CSM7</accession>
<reference evidence="1" key="1">
    <citation type="submission" date="2018-06" db="EMBL/GenBank/DDBJ databases">
        <authorList>
            <person name="Zhirakovskaya E."/>
        </authorList>
    </citation>
    <scope>NUCLEOTIDE SEQUENCE</scope>
</reference>
<protein>
    <submittedName>
        <fullName evidence="1">Uncharacterized protein</fullName>
    </submittedName>
</protein>
<gene>
    <name evidence="1" type="ORF">MNBD_IGNAVI01-964</name>
</gene>
<dbReference type="AlphaFoldDB" id="A0A3B1CSM7"/>